<sequence length="144" mass="15908">MKIIYRLESLLAMACVVLLTTFSGCNKDEGESARARTERLLKSASWKLNKVTVDGVDQTNLYTGMILTAGVGTYTAQNGDPVWPSTGTWKLIDDKTIDRDNGVTVTIEKLDENVLTLSLVWNKTTYGAGRQQSVSGNHVFEMMK</sequence>
<dbReference type="RefSeq" id="WP_254165842.1">
    <property type="nucleotide sequence ID" value="NZ_JAHESF010000018.1"/>
</dbReference>
<dbReference type="AlphaFoldDB" id="A0AAP2GQF5"/>
<dbReference type="PROSITE" id="PS51257">
    <property type="entry name" value="PROKAR_LIPOPROTEIN"/>
    <property type="match status" value="1"/>
</dbReference>
<organism evidence="1 2">
    <name type="scientific">Chryseosolibacter histidini</name>
    <dbReference type="NCBI Taxonomy" id="2782349"/>
    <lineage>
        <taxon>Bacteria</taxon>
        <taxon>Pseudomonadati</taxon>
        <taxon>Bacteroidota</taxon>
        <taxon>Cytophagia</taxon>
        <taxon>Cytophagales</taxon>
        <taxon>Chryseotaleaceae</taxon>
        <taxon>Chryseosolibacter</taxon>
    </lineage>
</organism>
<dbReference type="EMBL" id="JAHESF010000018">
    <property type="protein sequence ID" value="MBT1698875.1"/>
    <property type="molecule type" value="Genomic_DNA"/>
</dbReference>
<evidence type="ECO:0008006" key="3">
    <source>
        <dbReference type="Google" id="ProtNLM"/>
    </source>
</evidence>
<gene>
    <name evidence="1" type="ORF">KK083_18420</name>
</gene>
<evidence type="ECO:0000313" key="2">
    <source>
        <dbReference type="Proteomes" id="UP001319200"/>
    </source>
</evidence>
<keyword evidence="2" id="KW-1185">Reference proteome</keyword>
<protein>
    <recommendedName>
        <fullName evidence="3">Lipocalin-like domain-containing protein</fullName>
    </recommendedName>
</protein>
<evidence type="ECO:0000313" key="1">
    <source>
        <dbReference type="EMBL" id="MBT1698875.1"/>
    </source>
</evidence>
<comment type="caution">
    <text evidence="1">The sequence shown here is derived from an EMBL/GenBank/DDBJ whole genome shotgun (WGS) entry which is preliminary data.</text>
</comment>
<proteinExistence type="predicted"/>
<name>A0AAP2GQF5_9BACT</name>
<accession>A0AAP2GQF5</accession>
<reference evidence="1 2" key="1">
    <citation type="submission" date="2021-05" db="EMBL/GenBank/DDBJ databases">
        <title>A Polyphasic approach of four new species of the genus Ohtaekwangia: Ohtaekwangia histidinii sp. nov., Ohtaekwangia cretensis sp. nov., Ohtaekwangia indiensis sp. nov., Ohtaekwangia reichenbachii sp. nov. from diverse environment.</title>
        <authorList>
            <person name="Octaviana S."/>
        </authorList>
    </citation>
    <scope>NUCLEOTIDE SEQUENCE [LARGE SCALE GENOMIC DNA]</scope>
    <source>
        <strain evidence="1 2">PWU4</strain>
    </source>
</reference>
<dbReference type="Proteomes" id="UP001319200">
    <property type="component" value="Unassembled WGS sequence"/>
</dbReference>